<dbReference type="GO" id="GO:0016787">
    <property type="term" value="F:hydrolase activity"/>
    <property type="evidence" value="ECO:0007669"/>
    <property type="project" value="InterPro"/>
</dbReference>
<evidence type="ECO:0000313" key="4">
    <source>
        <dbReference type="EMBL" id="QGA26566.1"/>
    </source>
</evidence>
<protein>
    <submittedName>
        <fullName evidence="4">Prolyl oligopeptidase family serine peptidase</fullName>
    </submittedName>
</protein>
<feature type="domain" description="Phospholipase/carboxylesterase/thioesterase" evidence="3">
    <location>
        <begin position="111"/>
        <end position="211"/>
    </location>
</feature>
<evidence type="ECO:0000259" key="3">
    <source>
        <dbReference type="Pfam" id="PF02230"/>
    </source>
</evidence>
<dbReference type="Gene3D" id="3.40.50.1820">
    <property type="entry name" value="alpha/beta hydrolase"/>
    <property type="match status" value="1"/>
</dbReference>
<dbReference type="SUPFAM" id="SSF53474">
    <property type="entry name" value="alpha/beta-Hydrolases"/>
    <property type="match status" value="1"/>
</dbReference>
<dbReference type="PANTHER" id="PTHR43037:SF1">
    <property type="entry name" value="BLL1128 PROTEIN"/>
    <property type="match status" value="1"/>
</dbReference>
<evidence type="ECO:0000313" key="5">
    <source>
        <dbReference type="Proteomes" id="UP000326921"/>
    </source>
</evidence>
<dbReference type="Pfam" id="PF02230">
    <property type="entry name" value="Abhydrolase_2"/>
    <property type="match status" value="1"/>
</dbReference>
<evidence type="ECO:0000256" key="2">
    <source>
        <dbReference type="SAM" id="SignalP"/>
    </source>
</evidence>
<gene>
    <name evidence="4" type="ORF">GFH32_09610</name>
</gene>
<dbReference type="Proteomes" id="UP000326921">
    <property type="component" value="Chromosome"/>
</dbReference>
<reference evidence="4 5" key="1">
    <citation type="submission" date="2019-10" db="EMBL/GenBank/DDBJ databases">
        <authorList>
            <person name="Dong K."/>
        </authorList>
    </citation>
    <scope>NUCLEOTIDE SEQUENCE [LARGE SCALE GENOMIC DNA]</scope>
    <source>
        <strain evidence="5">dk4302</strain>
    </source>
</reference>
<proteinExistence type="predicted"/>
<dbReference type="EMBL" id="CP045652">
    <property type="protein sequence ID" value="QGA26566.1"/>
    <property type="molecule type" value="Genomic_DNA"/>
</dbReference>
<name>A0A5Q0QAV0_9SPHI</name>
<keyword evidence="1 2" id="KW-0732">Signal</keyword>
<sequence>MNFRQLLFLSLAFLISSRSYAQQKTKVKYDYLLYLPKDYAKSSKKYPLVIYLHGGSHKGHDLNKLKAYGLPYLVDKGQDFDFIIASPQCPEGKYWSSENWFESLYESLTKDHRIDINRIYLTGISMGGYGTYITAMDFPDKFAAIVPLCGGINDSDTTRICTLKNMPIWTFHGTADDQIPISETERIARLLNACRGQMTFTRLKDEGHGIQYLYENKPEIFRWMLKQRRKNVER</sequence>
<evidence type="ECO:0000256" key="1">
    <source>
        <dbReference type="ARBA" id="ARBA00022729"/>
    </source>
</evidence>
<dbReference type="InterPro" id="IPR050955">
    <property type="entry name" value="Plant_Biomass_Hydrol_Est"/>
</dbReference>
<dbReference type="KEGG" id="sphe:GFH32_09610"/>
<dbReference type="InterPro" id="IPR003140">
    <property type="entry name" value="PLipase/COase/thioEstase"/>
</dbReference>
<feature type="signal peptide" evidence="2">
    <location>
        <begin position="1"/>
        <end position="21"/>
    </location>
</feature>
<dbReference type="AlphaFoldDB" id="A0A5Q0QAV0"/>
<accession>A0A5Q0QAV0</accession>
<dbReference type="InterPro" id="IPR029058">
    <property type="entry name" value="AB_hydrolase_fold"/>
</dbReference>
<dbReference type="RefSeq" id="WP_153511415.1">
    <property type="nucleotide sequence ID" value="NZ_CP045652.1"/>
</dbReference>
<organism evidence="4 5">
    <name type="scientific">Sphingobacterium zhuxiongii</name>
    <dbReference type="NCBI Taxonomy" id="2662364"/>
    <lineage>
        <taxon>Bacteria</taxon>
        <taxon>Pseudomonadati</taxon>
        <taxon>Bacteroidota</taxon>
        <taxon>Sphingobacteriia</taxon>
        <taxon>Sphingobacteriales</taxon>
        <taxon>Sphingobacteriaceae</taxon>
        <taxon>Sphingobacterium</taxon>
    </lineage>
</organism>
<keyword evidence="5" id="KW-1185">Reference proteome</keyword>
<dbReference type="PANTHER" id="PTHR43037">
    <property type="entry name" value="UNNAMED PRODUCT-RELATED"/>
    <property type="match status" value="1"/>
</dbReference>
<feature type="chain" id="PRO_5024927369" evidence="2">
    <location>
        <begin position="22"/>
        <end position="234"/>
    </location>
</feature>